<dbReference type="Gene3D" id="3.90.550.10">
    <property type="entry name" value="Spore Coat Polysaccharide Biosynthesis Protein SpsA, Chain A"/>
    <property type="match status" value="1"/>
</dbReference>
<feature type="site" description="Positions MEP for the nucleophilic attack" evidence="14">
    <location>
        <position position="237"/>
    </location>
</feature>
<dbReference type="InterPro" id="IPR001228">
    <property type="entry name" value="IspD"/>
</dbReference>
<dbReference type="InterPro" id="IPR018294">
    <property type="entry name" value="ISPD_synthase_CS"/>
</dbReference>
<dbReference type="UniPathway" id="UPA00056">
    <property type="reaction ID" value="UER00093"/>
</dbReference>
<comment type="cofactor">
    <cofactor evidence="3 14">
        <name>a divalent metal cation</name>
        <dbReference type="ChEBI" id="CHEBI:60240"/>
    </cofactor>
</comment>
<evidence type="ECO:0000256" key="7">
    <source>
        <dbReference type="ARBA" id="ARBA00009789"/>
    </source>
</evidence>
<dbReference type="HAMAP" id="MF_01520">
    <property type="entry name" value="IspDF"/>
    <property type="match status" value="1"/>
</dbReference>
<feature type="site" description="Positions MEP for the nucleophilic attack" evidence="14">
    <location>
        <position position="179"/>
    </location>
</feature>
<feature type="binding site" evidence="14">
    <location>
        <begin position="325"/>
        <end position="327"/>
    </location>
    <ligand>
        <name>4-CDP-2-C-methyl-D-erythritol 2-phosphate</name>
        <dbReference type="ChEBI" id="CHEBI:57919"/>
    </ligand>
</feature>
<dbReference type="InterPro" id="IPR003526">
    <property type="entry name" value="MECDP_synthase"/>
</dbReference>
<accession>A0A1I3C8G7</accession>
<dbReference type="PROSITE" id="PS01350">
    <property type="entry name" value="ISPF"/>
    <property type="match status" value="1"/>
</dbReference>
<feature type="binding site" evidence="14">
    <location>
        <position position="271"/>
    </location>
    <ligand>
        <name>a divalent metal cation</name>
        <dbReference type="ChEBI" id="CHEBI:60240"/>
    </ligand>
</feature>
<comment type="similarity">
    <text evidence="14">In the N-terminal section; belongs to the IspD/TarI cytidylyltransferase family. IspD subfamily.</text>
</comment>
<proteinExistence type="inferred from homology"/>
<dbReference type="EC" id="4.6.1.12" evidence="14"/>
<evidence type="ECO:0000259" key="15">
    <source>
        <dbReference type="Pfam" id="PF02542"/>
    </source>
</evidence>
<feature type="binding site" evidence="14">
    <location>
        <position position="273"/>
    </location>
    <ligand>
        <name>a divalent metal cation</name>
        <dbReference type="ChEBI" id="CHEBI:60240"/>
    </ligand>
</feature>
<organism evidence="17 19">
    <name type="scientific">Cryobacterium levicorallinum</name>
    <dbReference type="NCBI Taxonomy" id="995038"/>
    <lineage>
        <taxon>Bacteria</taxon>
        <taxon>Bacillati</taxon>
        <taxon>Actinomycetota</taxon>
        <taxon>Actinomycetes</taxon>
        <taxon>Micrococcales</taxon>
        <taxon>Microbacteriaceae</taxon>
        <taxon>Cryobacterium</taxon>
    </lineage>
</organism>
<comment type="catalytic activity">
    <reaction evidence="2 14">
        <text>2-C-methyl-D-erythritol 4-phosphate + CTP + H(+) = 4-CDP-2-C-methyl-D-erythritol + diphosphate</text>
        <dbReference type="Rhea" id="RHEA:13429"/>
        <dbReference type="ChEBI" id="CHEBI:15378"/>
        <dbReference type="ChEBI" id="CHEBI:33019"/>
        <dbReference type="ChEBI" id="CHEBI:37563"/>
        <dbReference type="ChEBI" id="CHEBI:57823"/>
        <dbReference type="ChEBI" id="CHEBI:58262"/>
        <dbReference type="EC" id="2.7.7.60"/>
    </reaction>
</comment>
<reference evidence="16 18" key="1">
    <citation type="submission" date="2016-10" db="EMBL/GenBank/DDBJ databases">
        <authorList>
            <person name="Varghese N."/>
            <person name="Submissions S."/>
        </authorList>
    </citation>
    <scope>NUCLEOTIDE SEQUENCE [LARGE SCALE GENOMIC DNA]</scope>
    <source>
        <strain evidence="16 18">GMCC 1.11211</strain>
    </source>
</reference>
<reference evidence="17 19" key="2">
    <citation type="submission" date="2019-03" db="EMBL/GenBank/DDBJ databases">
        <title>Genomics of glacier-inhabiting Cryobacterium strains.</title>
        <authorList>
            <person name="Liu Q."/>
            <person name="Xin Y.-H."/>
        </authorList>
    </citation>
    <scope>NUCLEOTIDE SEQUENCE [LARGE SCALE GENOMIC DNA]</scope>
    <source>
        <strain evidence="17 19">Hh34</strain>
    </source>
</reference>
<evidence type="ECO:0000256" key="3">
    <source>
        <dbReference type="ARBA" id="ARBA00001968"/>
    </source>
</evidence>
<feature type="binding site" evidence="14">
    <location>
        <position position="311"/>
    </location>
    <ligand>
        <name>a divalent metal cation</name>
        <dbReference type="ChEBI" id="CHEBI:60240"/>
    </ligand>
</feature>
<dbReference type="InterPro" id="IPR020555">
    <property type="entry name" value="MECDP_synthase_CS"/>
</dbReference>
<name>A0A1I3C8G7_9MICO</name>
<evidence type="ECO:0000313" key="16">
    <source>
        <dbReference type="EMBL" id="SFH70860.1"/>
    </source>
</evidence>
<comment type="similarity">
    <text evidence="6">Belongs to the IspF family.</text>
</comment>
<dbReference type="FunFam" id="3.30.1330.50:FF:000003">
    <property type="entry name" value="2-C-methyl-D-erythritol 2,4-cyclodiphosphate synthase"/>
    <property type="match status" value="1"/>
</dbReference>
<dbReference type="AlphaFoldDB" id="A0A1I3C8G7"/>
<evidence type="ECO:0000313" key="19">
    <source>
        <dbReference type="Proteomes" id="UP000297963"/>
    </source>
</evidence>
<evidence type="ECO:0000256" key="14">
    <source>
        <dbReference type="HAMAP-Rule" id="MF_01520"/>
    </source>
</evidence>
<dbReference type="STRING" id="995038.SAMN05216274_11272"/>
<feature type="binding site" evidence="14">
    <location>
        <position position="405"/>
    </location>
    <ligand>
        <name>4-CDP-2-C-methyl-D-erythritol 2-phosphate</name>
        <dbReference type="ChEBI" id="CHEBI:57919"/>
    </ligand>
</feature>
<feature type="site" description="Transition state stabilizer" evidence="14">
    <location>
        <position position="34"/>
    </location>
</feature>
<dbReference type="InterPro" id="IPR036571">
    <property type="entry name" value="MECDP_synthase_sf"/>
</dbReference>
<keyword evidence="10 14" id="KW-0479">Metal-binding</keyword>
<dbReference type="Proteomes" id="UP000199681">
    <property type="component" value="Unassembled WGS sequence"/>
</dbReference>
<dbReference type="InterPro" id="IPR034683">
    <property type="entry name" value="IspD/TarI"/>
</dbReference>
<evidence type="ECO:0000256" key="5">
    <source>
        <dbReference type="ARBA" id="ARBA00004787"/>
    </source>
</evidence>
<evidence type="ECO:0000256" key="8">
    <source>
        <dbReference type="ARBA" id="ARBA00022679"/>
    </source>
</evidence>
<feature type="region of interest" description="2-C-methyl-D-erythritol 4-phosphate cytidylyltransferase" evidence="14">
    <location>
        <begin position="1"/>
        <end position="264"/>
    </location>
</feature>
<evidence type="ECO:0000256" key="6">
    <source>
        <dbReference type="ARBA" id="ARBA00008480"/>
    </source>
</evidence>
<evidence type="ECO:0000313" key="18">
    <source>
        <dbReference type="Proteomes" id="UP000199681"/>
    </source>
</evidence>
<keyword evidence="12 14" id="KW-0456">Lyase</keyword>
<comment type="similarity">
    <text evidence="14">In the C-terminal section; belongs to the IspF family.</text>
</comment>
<dbReference type="HAMAP" id="MF_00108">
    <property type="entry name" value="IspD"/>
    <property type="match status" value="1"/>
</dbReference>
<sequence>MTVPLLPPASPLDDPSPDSPTVAVIIVAAGSGIRLGHAEPKAFVLLHMRPLLDHVLDSIFGMRSPVQIIVVAPSERVADARAIAAAAAARHESPAAALTIVAGGRTRQDSVDLGVAALLPGVDVVLVHDAARALTPASLCDAVVDAVRSTGHGIIPGLPVVDTIKRVAASGAILGTVDRSELSAVQTPQGFPRAMLAAARAWAVQNGRFEALTDDAALVADAGHPVSVIAGDALAFKITTPEDLDRADLILHAAATPPLLPLLPRIGTGLDVHAFAADTEPDGTTELWLAGLYWPGERGLSGHSDGDVACHAICDALLGAAGLGDIGSVFGTTDPRFSGAHGDVFLTETVRLVAAAGYQIGNVSVQIIGNRPKFAPRRAEAETRLAGILAAPINIAATTTDALGFTGRGEGVAATATALLYPLPPAAPEPGQTPDLNWEV</sequence>
<dbReference type="CDD" id="cd02516">
    <property type="entry name" value="CDP-ME_synthetase"/>
    <property type="match status" value="1"/>
</dbReference>
<evidence type="ECO:0000256" key="9">
    <source>
        <dbReference type="ARBA" id="ARBA00022695"/>
    </source>
</evidence>
<dbReference type="EC" id="2.7.7.60" evidence="14"/>
<keyword evidence="9 14" id="KW-0548">Nucleotidyltransferase</keyword>
<dbReference type="GO" id="GO:0016114">
    <property type="term" value="P:terpenoid biosynthetic process"/>
    <property type="evidence" value="ECO:0007669"/>
    <property type="project" value="InterPro"/>
</dbReference>
<dbReference type="CDD" id="cd00554">
    <property type="entry name" value="MECDP_synthase"/>
    <property type="match status" value="1"/>
</dbReference>
<feature type="region of interest" description="2-C-methyl-D-erythritol 2,4-cyclodiphosphate synthase" evidence="14">
    <location>
        <begin position="265"/>
        <end position="440"/>
    </location>
</feature>
<keyword evidence="8 14" id="KW-0808">Transferase</keyword>
<comment type="caution">
    <text evidence="17">The sequence shown here is derived from an EMBL/GenBank/DDBJ whole genome shotgun (WGS) entry which is preliminary data.</text>
</comment>
<comment type="caution">
    <text evidence="14">Lacks conserved residue(s) required for the propagation of feature annotation.</text>
</comment>
<dbReference type="NCBIfam" id="TIGR00151">
    <property type="entry name" value="ispF"/>
    <property type="match status" value="1"/>
</dbReference>
<comment type="function">
    <text evidence="14">Bifunctional enzyme that catalyzes the formation of 4-diphosphocytidyl-2-C-methyl-D-erythritol from CTP and 2-C-methyl-D-erythritol 4-phosphate (MEP) (IspD), and catalyzes the conversion of 4-diphosphocytidyl-2-C-methyl-D-erythritol 2-phosphate (CDP-ME2P) to 2-C-methyl-D-erythritol 2,4-cyclodiphosphate (ME-CPP) with a corresponding release of cytidine 5-monophosphate (CMP) (IspF).</text>
</comment>
<dbReference type="FunFam" id="3.90.550.10:FF:000003">
    <property type="entry name" value="2-C-methyl-D-erythritol 4-phosphate cytidylyltransferase"/>
    <property type="match status" value="1"/>
</dbReference>
<dbReference type="Gene3D" id="3.30.1330.50">
    <property type="entry name" value="2-C-methyl-D-erythritol 2,4-cyclodiphosphate synthase"/>
    <property type="match status" value="1"/>
</dbReference>
<feature type="binding site" evidence="14">
    <location>
        <begin position="303"/>
        <end position="304"/>
    </location>
    <ligand>
        <name>4-CDP-2-C-methyl-D-erythritol 2-phosphate</name>
        <dbReference type="ChEBI" id="CHEBI:57919"/>
    </ligand>
</feature>
<evidence type="ECO:0000256" key="10">
    <source>
        <dbReference type="ARBA" id="ARBA00022723"/>
    </source>
</evidence>
<feature type="binding site" evidence="14">
    <location>
        <begin position="398"/>
        <end position="401"/>
    </location>
    <ligand>
        <name>4-CDP-2-C-methyl-D-erythritol 2-phosphate</name>
        <dbReference type="ChEBI" id="CHEBI:57919"/>
    </ligand>
</feature>
<dbReference type="SUPFAM" id="SSF69765">
    <property type="entry name" value="IpsF-like"/>
    <property type="match status" value="1"/>
</dbReference>
<dbReference type="SUPFAM" id="SSF53448">
    <property type="entry name" value="Nucleotide-diphospho-sugar transferases"/>
    <property type="match status" value="1"/>
</dbReference>
<dbReference type="PANTHER" id="PTHR43181:SF1">
    <property type="entry name" value="2-C-METHYL-D-ERYTHRITOL 2,4-CYCLODIPHOSPHATE SYNTHASE, CHLOROPLASTIC"/>
    <property type="match status" value="1"/>
</dbReference>
<feature type="site" description="Transition state stabilizer" evidence="14">
    <location>
        <position position="399"/>
    </location>
</feature>
<dbReference type="RefSeq" id="WP_092451107.1">
    <property type="nucleotide sequence ID" value="NZ_BKAC01000011.1"/>
</dbReference>
<dbReference type="GO" id="GO:0046872">
    <property type="term" value="F:metal ion binding"/>
    <property type="evidence" value="ECO:0007669"/>
    <property type="project" value="UniProtKB-KW"/>
</dbReference>
<dbReference type="GO" id="GO:0019288">
    <property type="term" value="P:isopentenyl diphosphate biosynthetic process, methylerythritol 4-phosphate pathway"/>
    <property type="evidence" value="ECO:0007669"/>
    <property type="project" value="UniProtKB-UniRule"/>
</dbReference>
<feature type="site" description="Transition state stabilizer" evidence="14">
    <location>
        <position position="41"/>
    </location>
</feature>
<dbReference type="Proteomes" id="UP000297963">
    <property type="component" value="Unassembled WGS sequence"/>
</dbReference>
<dbReference type="PANTHER" id="PTHR43181">
    <property type="entry name" value="2-C-METHYL-D-ERYTHRITOL 2,4-CYCLODIPHOSPHATE SYNTHASE, CHLOROPLASTIC"/>
    <property type="match status" value="1"/>
</dbReference>
<evidence type="ECO:0000256" key="12">
    <source>
        <dbReference type="ARBA" id="ARBA00023239"/>
    </source>
</evidence>
<dbReference type="InterPro" id="IPR029044">
    <property type="entry name" value="Nucleotide-diphossugar_trans"/>
</dbReference>
<comment type="pathway">
    <text evidence="5 14">Isoprenoid biosynthesis; isopentenyl diphosphate biosynthesis via DXP pathway; isopentenyl diphosphate from 1-deoxy-D-xylulose 5-phosphate: step 2/6.</text>
</comment>
<dbReference type="GO" id="GO:0050518">
    <property type="term" value="F:2-C-methyl-D-erythritol 4-phosphate cytidylyltransferase activity"/>
    <property type="evidence" value="ECO:0007669"/>
    <property type="project" value="UniProtKB-UniRule"/>
</dbReference>
<evidence type="ECO:0000256" key="13">
    <source>
        <dbReference type="ARBA" id="ARBA00023268"/>
    </source>
</evidence>
<gene>
    <name evidence="14" type="primary">ispDF</name>
    <name evidence="17" type="ORF">E3O11_10740</name>
    <name evidence="16" type="ORF">SAMN05216274_11272</name>
</gene>
<protein>
    <recommendedName>
        <fullName evidence="14">Bifunctional enzyme IspD/IspF</fullName>
    </recommendedName>
    <domain>
        <recommendedName>
            <fullName evidence="14">2-C-methyl-D-erythritol 4-phosphate cytidylyltransferase</fullName>
            <ecNumber evidence="14">2.7.7.60</ecNumber>
        </recommendedName>
        <alternativeName>
            <fullName evidence="14">4-diphosphocytidyl-2C-methyl-D-erythritol synthase</fullName>
        </alternativeName>
        <alternativeName>
            <fullName evidence="14">MEP cytidylyltransferase</fullName>
            <shortName evidence="14">MCT</shortName>
        </alternativeName>
    </domain>
    <domain>
        <recommendedName>
            <fullName evidence="14">2-C-methyl-D-erythritol 2,4-cyclodiphosphate synthase</fullName>
            <shortName evidence="14">MECDP-synthase</shortName>
            <shortName evidence="14">MECPP-synthase</shortName>
            <shortName evidence="14">MECPS</shortName>
            <ecNumber evidence="14">4.6.1.12</ecNumber>
        </recommendedName>
    </domain>
</protein>
<evidence type="ECO:0000256" key="1">
    <source>
        <dbReference type="ARBA" id="ARBA00000200"/>
    </source>
</evidence>
<dbReference type="InterPro" id="IPR026596">
    <property type="entry name" value="IspD/F"/>
</dbReference>
<dbReference type="PROSITE" id="PS01295">
    <property type="entry name" value="ISPD"/>
    <property type="match status" value="1"/>
</dbReference>
<evidence type="ECO:0000313" key="17">
    <source>
        <dbReference type="EMBL" id="TFB83314.1"/>
    </source>
</evidence>
<evidence type="ECO:0000256" key="4">
    <source>
        <dbReference type="ARBA" id="ARBA00004709"/>
    </source>
</evidence>
<feature type="binding site" evidence="14">
    <location>
        <position position="408"/>
    </location>
    <ligand>
        <name>4-CDP-2-C-methyl-D-erythritol 2-phosphate</name>
        <dbReference type="ChEBI" id="CHEBI:57919"/>
    </ligand>
</feature>
<dbReference type="EMBL" id="FOPW01000012">
    <property type="protein sequence ID" value="SFH70860.1"/>
    <property type="molecule type" value="Genomic_DNA"/>
</dbReference>
<evidence type="ECO:0000256" key="11">
    <source>
        <dbReference type="ARBA" id="ARBA00023229"/>
    </source>
</evidence>
<dbReference type="GO" id="GO:0008685">
    <property type="term" value="F:2-C-methyl-D-erythritol 2,4-cyclodiphosphate synthase activity"/>
    <property type="evidence" value="ECO:0007669"/>
    <property type="project" value="UniProtKB-UniRule"/>
</dbReference>
<dbReference type="HAMAP" id="MF_00107">
    <property type="entry name" value="IspF"/>
    <property type="match status" value="1"/>
</dbReference>
<feature type="site" description="Transition state stabilizer" evidence="14">
    <location>
        <position position="303"/>
    </location>
</feature>
<dbReference type="Pfam" id="PF02542">
    <property type="entry name" value="YgbB"/>
    <property type="match status" value="1"/>
</dbReference>
<feature type="binding site" evidence="14">
    <location>
        <begin position="271"/>
        <end position="273"/>
    </location>
    <ligand>
        <name>4-CDP-2-C-methyl-D-erythritol 2-phosphate</name>
        <dbReference type="ChEBI" id="CHEBI:57919"/>
    </ligand>
</feature>
<comment type="pathway">
    <text evidence="4 14">Isoprenoid biosynthesis; isopentenyl diphosphate biosynthesis via DXP pathway; isopentenyl diphosphate from 1-deoxy-D-xylulose 5-phosphate: step 4/6.</text>
</comment>
<keyword evidence="18" id="KW-1185">Reference proteome</keyword>
<keyword evidence="11 14" id="KW-0414">Isoprene biosynthesis</keyword>
<dbReference type="Pfam" id="PF01128">
    <property type="entry name" value="IspD"/>
    <property type="match status" value="1"/>
</dbReference>
<keyword evidence="13 14" id="KW-0511">Multifunctional enzyme</keyword>
<evidence type="ECO:0000256" key="2">
    <source>
        <dbReference type="ARBA" id="ARBA00001282"/>
    </source>
</evidence>
<dbReference type="EMBL" id="SOFE01000022">
    <property type="protein sequence ID" value="TFB83314.1"/>
    <property type="molecule type" value="Genomic_DNA"/>
</dbReference>
<comment type="similarity">
    <text evidence="7">Belongs to the IspD/TarI cytidylyltransferase family. IspD subfamily.</text>
</comment>
<feature type="domain" description="2-C-methyl-D-erythritol 2,4-cyclodiphosphate synthase" evidence="15">
    <location>
        <begin position="265"/>
        <end position="420"/>
    </location>
</feature>
<comment type="catalytic activity">
    <reaction evidence="1 14">
        <text>4-CDP-2-C-methyl-D-erythritol 2-phosphate = 2-C-methyl-D-erythritol 2,4-cyclic diphosphate + CMP</text>
        <dbReference type="Rhea" id="RHEA:23864"/>
        <dbReference type="ChEBI" id="CHEBI:57919"/>
        <dbReference type="ChEBI" id="CHEBI:58483"/>
        <dbReference type="ChEBI" id="CHEBI:60377"/>
        <dbReference type="EC" id="4.6.1.12"/>
    </reaction>
</comment>
<dbReference type="NCBIfam" id="TIGR00453">
    <property type="entry name" value="ispD"/>
    <property type="match status" value="1"/>
</dbReference>